<feature type="non-terminal residue" evidence="2">
    <location>
        <position position="215"/>
    </location>
</feature>
<dbReference type="EMBL" id="CAJVQB010025001">
    <property type="protein sequence ID" value="CAG8805333.1"/>
    <property type="molecule type" value="Genomic_DNA"/>
</dbReference>
<comment type="caution">
    <text evidence="2">The sequence shown here is derived from an EMBL/GenBank/DDBJ whole genome shotgun (WGS) entry which is preliminary data.</text>
</comment>
<accession>A0ABN7VY06</accession>
<organism evidence="2 3">
    <name type="scientific">Gigaspora margarita</name>
    <dbReference type="NCBI Taxonomy" id="4874"/>
    <lineage>
        <taxon>Eukaryota</taxon>
        <taxon>Fungi</taxon>
        <taxon>Fungi incertae sedis</taxon>
        <taxon>Mucoromycota</taxon>
        <taxon>Glomeromycotina</taxon>
        <taxon>Glomeromycetes</taxon>
        <taxon>Diversisporales</taxon>
        <taxon>Gigasporaceae</taxon>
        <taxon>Gigaspora</taxon>
    </lineage>
</organism>
<name>A0ABN7VY06_GIGMA</name>
<keyword evidence="3" id="KW-1185">Reference proteome</keyword>
<evidence type="ECO:0000256" key="1">
    <source>
        <dbReference type="SAM" id="MobiDB-lite"/>
    </source>
</evidence>
<protein>
    <submittedName>
        <fullName evidence="2">686_t:CDS:1</fullName>
    </submittedName>
</protein>
<evidence type="ECO:0000313" key="2">
    <source>
        <dbReference type="EMBL" id="CAG8805333.1"/>
    </source>
</evidence>
<dbReference type="Proteomes" id="UP000789901">
    <property type="component" value="Unassembled WGS sequence"/>
</dbReference>
<gene>
    <name evidence="2" type="ORF">GMARGA_LOCUS24066</name>
</gene>
<feature type="compositionally biased region" description="Basic and acidic residues" evidence="1">
    <location>
        <begin position="16"/>
        <end position="30"/>
    </location>
</feature>
<reference evidence="2 3" key="1">
    <citation type="submission" date="2021-06" db="EMBL/GenBank/DDBJ databases">
        <authorList>
            <person name="Kallberg Y."/>
            <person name="Tangrot J."/>
            <person name="Rosling A."/>
        </authorList>
    </citation>
    <scope>NUCLEOTIDE SEQUENCE [LARGE SCALE GENOMIC DNA]</scope>
    <source>
        <strain evidence="2 3">120-4 pot B 10/14</strain>
    </source>
</reference>
<evidence type="ECO:0000313" key="3">
    <source>
        <dbReference type="Proteomes" id="UP000789901"/>
    </source>
</evidence>
<proteinExistence type="predicted"/>
<feature type="region of interest" description="Disordered" evidence="1">
    <location>
        <begin position="1"/>
        <end position="31"/>
    </location>
</feature>
<sequence length="215" mass="24946">MPQGRLENSKRRNHKSRPEVSSKPKEKRPTIPEVLELCYTLESSEENNTANQELEEKKTKCVNKANKPRIRKAKTKTYEPYQESNTIKTSTLKENLLGSKKEINLKLFLLKITDKIDNEKNISEEYLIDSKKSLITKLNRASIIELNLQSTKVNNIGNYKLQNRNANSNKKNLKSIKDNRINVQYDPEISCQDELDLVKNTKLTKDIEDNMPIKE</sequence>